<dbReference type="OrthoDB" id="9814490at2"/>
<dbReference type="InterPro" id="IPR011004">
    <property type="entry name" value="Trimer_LpxA-like_sf"/>
</dbReference>
<evidence type="ECO:0000313" key="10">
    <source>
        <dbReference type="Proteomes" id="UP000321367"/>
    </source>
</evidence>
<gene>
    <name evidence="9" type="ORF">ES724_12280</name>
</gene>
<dbReference type="GO" id="GO:0046677">
    <property type="term" value="P:response to antibiotic"/>
    <property type="evidence" value="ECO:0007669"/>
    <property type="project" value="UniProtKB-KW"/>
</dbReference>
<dbReference type="GO" id="GO:0008811">
    <property type="term" value="F:chloramphenicol O-acetyltransferase activity"/>
    <property type="evidence" value="ECO:0007669"/>
    <property type="project" value="UniProtKB-EC"/>
</dbReference>
<dbReference type="PANTHER" id="PTHR43300:SF12">
    <property type="entry name" value="CHLORAMPHENICOL ACETYLTRANSFERASE"/>
    <property type="match status" value="1"/>
</dbReference>
<evidence type="ECO:0000256" key="6">
    <source>
        <dbReference type="ARBA" id="ARBA00023251"/>
    </source>
</evidence>
<dbReference type="InterPro" id="IPR001451">
    <property type="entry name" value="Hexapep"/>
</dbReference>
<dbReference type="RefSeq" id="WP_146933340.1">
    <property type="nucleotide sequence ID" value="NZ_CBCSHZ010000015.1"/>
</dbReference>
<comment type="similarity">
    <text evidence="1">Belongs to the transferase hexapeptide repeat family.</text>
</comment>
<dbReference type="PANTHER" id="PTHR43300">
    <property type="entry name" value="ACETYLTRANSFERASE"/>
    <property type="match status" value="1"/>
</dbReference>
<sequence length="190" mass="20718">MYKFKEIGDNVEIFEPISIIDESKLTIKSNVRLSEFTLISGGEGVYIGNYVHIANHVSIAGGGILVVEDFVGVCAGVRIITGSDDITGNGIPSPMVSDEFRSYYRSHVVLKKHSFIGTNVIIHPGVTIGEGAVVASGSLVTKDLEPWGIYMGSPARKVRGRNMDTIKAMEKEIYKKNNIIPSNFDDVLNK</sequence>
<dbReference type="AlphaFoldDB" id="A0A5C6ZR68"/>
<name>A0A5C6ZR68_9FLAO</name>
<reference evidence="9 10" key="1">
    <citation type="submission" date="2019-08" db="EMBL/GenBank/DDBJ databases">
        <title>Genome sequence of Gillisia hiemivivida IC154 (type strain).</title>
        <authorList>
            <person name="Bowman J.P."/>
        </authorList>
    </citation>
    <scope>NUCLEOTIDE SEQUENCE [LARGE SCALE GENOMIC DNA]</scope>
    <source>
        <strain evidence="9 10">IC154</strain>
    </source>
</reference>
<evidence type="ECO:0000313" key="9">
    <source>
        <dbReference type="EMBL" id="TXD92858.1"/>
    </source>
</evidence>
<accession>A0A5C6ZR68</accession>
<keyword evidence="5" id="KW-0677">Repeat</keyword>
<dbReference type="InterPro" id="IPR050179">
    <property type="entry name" value="Trans_hexapeptide_repeat"/>
</dbReference>
<keyword evidence="4 9" id="KW-0808">Transferase</keyword>
<dbReference type="SUPFAM" id="SSF51161">
    <property type="entry name" value="Trimeric LpxA-like enzymes"/>
    <property type="match status" value="1"/>
</dbReference>
<dbReference type="Gene3D" id="2.160.10.10">
    <property type="entry name" value="Hexapeptide repeat proteins"/>
    <property type="match status" value="1"/>
</dbReference>
<evidence type="ECO:0000256" key="3">
    <source>
        <dbReference type="ARBA" id="ARBA00020291"/>
    </source>
</evidence>
<dbReference type="CDD" id="cd04647">
    <property type="entry name" value="LbH_MAT_like"/>
    <property type="match status" value="1"/>
</dbReference>
<keyword evidence="7 9" id="KW-0012">Acyltransferase</keyword>
<protein>
    <recommendedName>
        <fullName evidence="3">Chloramphenicol acetyltransferase</fullName>
        <ecNumber evidence="2">2.3.1.28</ecNumber>
    </recommendedName>
</protein>
<evidence type="ECO:0000256" key="8">
    <source>
        <dbReference type="ARBA" id="ARBA00047633"/>
    </source>
</evidence>
<comment type="caution">
    <text evidence="9">The sequence shown here is derived from an EMBL/GenBank/DDBJ whole genome shotgun (WGS) entry which is preliminary data.</text>
</comment>
<evidence type="ECO:0000256" key="5">
    <source>
        <dbReference type="ARBA" id="ARBA00022737"/>
    </source>
</evidence>
<dbReference type="EMBL" id="VORY01000016">
    <property type="protein sequence ID" value="TXD92858.1"/>
    <property type="molecule type" value="Genomic_DNA"/>
</dbReference>
<dbReference type="Pfam" id="PF00132">
    <property type="entry name" value="Hexapep"/>
    <property type="match status" value="1"/>
</dbReference>
<dbReference type="Proteomes" id="UP000321367">
    <property type="component" value="Unassembled WGS sequence"/>
</dbReference>
<proteinExistence type="inferred from homology"/>
<evidence type="ECO:0000256" key="4">
    <source>
        <dbReference type="ARBA" id="ARBA00022679"/>
    </source>
</evidence>
<evidence type="ECO:0000256" key="2">
    <source>
        <dbReference type="ARBA" id="ARBA00013235"/>
    </source>
</evidence>
<keyword evidence="6" id="KW-0046">Antibiotic resistance</keyword>
<keyword evidence="10" id="KW-1185">Reference proteome</keyword>
<dbReference type="EC" id="2.3.1.28" evidence="2"/>
<dbReference type="PROSITE" id="PS00101">
    <property type="entry name" value="HEXAPEP_TRANSFERASES"/>
    <property type="match status" value="1"/>
</dbReference>
<evidence type="ECO:0000256" key="7">
    <source>
        <dbReference type="ARBA" id="ARBA00023315"/>
    </source>
</evidence>
<comment type="catalytic activity">
    <reaction evidence="8">
        <text>chloramphenicol + acetyl-CoA = chloramphenicol 3-acetate + CoA</text>
        <dbReference type="Rhea" id="RHEA:18421"/>
        <dbReference type="ChEBI" id="CHEBI:16730"/>
        <dbReference type="ChEBI" id="CHEBI:17698"/>
        <dbReference type="ChEBI" id="CHEBI:57287"/>
        <dbReference type="ChEBI" id="CHEBI:57288"/>
        <dbReference type="EC" id="2.3.1.28"/>
    </reaction>
</comment>
<evidence type="ECO:0000256" key="1">
    <source>
        <dbReference type="ARBA" id="ARBA00007274"/>
    </source>
</evidence>
<dbReference type="InterPro" id="IPR018357">
    <property type="entry name" value="Hexapep_transf_CS"/>
</dbReference>
<organism evidence="9 10">
    <name type="scientific">Gillisia hiemivivida</name>
    <dbReference type="NCBI Taxonomy" id="291190"/>
    <lineage>
        <taxon>Bacteria</taxon>
        <taxon>Pseudomonadati</taxon>
        <taxon>Bacteroidota</taxon>
        <taxon>Flavobacteriia</taxon>
        <taxon>Flavobacteriales</taxon>
        <taxon>Flavobacteriaceae</taxon>
        <taxon>Gillisia</taxon>
    </lineage>
</organism>